<accession>A0A2P2N4B7</accession>
<name>A0A2P2N4B7_RHIMU</name>
<reference evidence="1" key="1">
    <citation type="submission" date="2018-02" db="EMBL/GenBank/DDBJ databases">
        <title>Rhizophora mucronata_Transcriptome.</title>
        <authorList>
            <person name="Meera S.P."/>
            <person name="Sreeshan A."/>
            <person name="Augustine A."/>
        </authorList>
    </citation>
    <scope>NUCLEOTIDE SEQUENCE</scope>
    <source>
        <tissue evidence="1">Leaf</tissue>
    </source>
</reference>
<organism evidence="1">
    <name type="scientific">Rhizophora mucronata</name>
    <name type="common">Asiatic mangrove</name>
    <dbReference type="NCBI Taxonomy" id="61149"/>
    <lineage>
        <taxon>Eukaryota</taxon>
        <taxon>Viridiplantae</taxon>
        <taxon>Streptophyta</taxon>
        <taxon>Embryophyta</taxon>
        <taxon>Tracheophyta</taxon>
        <taxon>Spermatophyta</taxon>
        <taxon>Magnoliopsida</taxon>
        <taxon>eudicotyledons</taxon>
        <taxon>Gunneridae</taxon>
        <taxon>Pentapetalae</taxon>
        <taxon>rosids</taxon>
        <taxon>fabids</taxon>
        <taxon>Malpighiales</taxon>
        <taxon>Rhizophoraceae</taxon>
        <taxon>Rhizophora</taxon>
    </lineage>
</organism>
<proteinExistence type="predicted"/>
<sequence length="35" mass="4334">MKFWEHSLKKHVNSYVNLPENLHHHSRYLICRTTN</sequence>
<dbReference type="EMBL" id="GGEC01056867">
    <property type="protein sequence ID" value="MBX37351.1"/>
    <property type="molecule type" value="Transcribed_RNA"/>
</dbReference>
<evidence type="ECO:0000313" key="1">
    <source>
        <dbReference type="EMBL" id="MBX37351.1"/>
    </source>
</evidence>
<dbReference type="AlphaFoldDB" id="A0A2P2N4B7"/>
<protein>
    <submittedName>
        <fullName evidence="1">Uncharacterized protein</fullName>
    </submittedName>
</protein>